<dbReference type="EMBL" id="JH430169">
    <property type="status" value="NOT_ANNOTATED_CDS"/>
    <property type="molecule type" value="Genomic_DNA"/>
</dbReference>
<evidence type="ECO:0000256" key="1">
    <source>
        <dbReference type="SAM" id="MobiDB-lite"/>
    </source>
</evidence>
<reference evidence="3" key="1">
    <citation type="submission" date="2011-05" db="EMBL/GenBank/DDBJ databases">
        <authorList>
            <person name="Richards S.R."/>
            <person name="Qu J."/>
            <person name="Jiang H."/>
            <person name="Jhangiani S.N."/>
            <person name="Agravi P."/>
            <person name="Goodspeed R."/>
            <person name="Gross S."/>
            <person name="Mandapat C."/>
            <person name="Jackson L."/>
            <person name="Mathew T."/>
            <person name="Pu L."/>
            <person name="Thornton R."/>
            <person name="Saada N."/>
            <person name="Wilczek-Boney K.B."/>
            <person name="Lee S."/>
            <person name="Kovar C."/>
            <person name="Wu Y."/>
            <person name="Scherer S.E."/>
            <person name="Worley K.C."/>
            <person name="Muzny D.M."/>
            <person name="Gibbs R."/>
        </authorList>
    </citation>
    <scope>NUCLEOTIDE SEQUENCE</scope>
    <source>
        <strain evidence="3">Brora</strain>
    </source>
</reference>
<dbReference type="PhylomeDB" id="T1III6"/>
<sequence length="316" mass="35819">MRSFNARGSLKATEYRQFILYLAYLIVHDIISKKAEEHLLLLYVAMRILADAKSTSNVIEYASHLMKTFVEWGISKRMYGPKFAVYNIHMMTHLPKVIKDLQLPTESISCFLFESYLRKIKSYVRGPTKPLAQVVKRIAENEKIVLTEDKLEHPEGACNRMTIATFDASYGFGTEFKIFKINGWTFKPSSNIPRTSSSNSAEINSPSTSTASKNSGTSSSNDNFYQEKLDQMMFMIQKNKIGMDDIRQLIKDKLTAKPQEESKGDDEIPNSVRVFHLLTYHGWVVTDSAPPDSAPPDFAPFRFRAAVSARPYSAPS</sequence>
<feature type="region of interest" description="Disordered" evidence="1">
    <location>
        <begin position="191"/>
        <end position="222"/>
    </location>
</feature>
<dbReference type="eggNOG" id="ENOG502S9IQ">
    <property type="taxonomic scope" value="Eukaryota"/>
</dbReference>
<accession>T1III6</accession>
<dbReference type="AlphaFoldDB" id="T1III6"/>
<organism evidence="2 3">
    <name type="scientific">Strigamia maritima</name>
    <name type="common">European centipede</name>
    <name type="synonym">Geophilus maritimus</name>
    <dbReference type="NCBI Taxonomy" id="126957"/>
    <lineage>
        <taxon>Eukaryota</taxon>
        <taxon>Metazoa</taxon>
        <taxon>Ecdysozoa</taxon>
        <taxon>Arthropoda</taxon>
        <taxon>Myriapoda</taxon>
        <taxon>Chilopoda</taxon>
        <taxon>Pleurostigmophora</taxon>
        <taxon>Geophilomorpha</taxon>
        <taxon>Linotaeniidae</taxon>
        <taxon>Strigamia</taxon>
    </lineage>
</organism>
<dbReference type="EnsemblMetazoa" id="SMAR000684-RA">
    <property type="protein sequence ID" value="SMAR000684-PA"/>
    <property type="gene ID" value="SMAR000684"/>
</dbReference>
<evidence type="ECO:0000313" key="2">
    <source>
        <dbReference type="EnsemblMetazoa" id="SMAR000684-PA"/>
    </source>
</evidence>
<dbReference type="HOGENOM" id="CLU_880871_0_0_1"/>
<evidence type="ECO:0008006" key="4">
    <source>
        <dbReference type="Google" id="ProtNLM"/>
    </source>
</evidence>
<dbReference type="Proteomes" id="UP000014500">
    <property type="component" value="Unassembled WGS sequence"/>
</dbReference>
<dbReference type="STRING" id="126957.T1III6"/>
<protein>
    <recommendedName>
        <fullName evidence="4">DUF4218 domain-containing protein</fullName>
    </recommendedName>
</protein>
<evidence type="ECO:0000313" key="3">
    <source>
        <dbReference type="Proteomes" id="UP000014500"/>
    </source>
</evidence>
<keyword evidence="3" id="KW-1185">Reference proteome</keyword>
<name>T1III6_STRMM</name>
<dbReference type="PANTHER" id="PTHR33053">
    <property type="entry name" value="PROTEIN, PUTATIVE-RELATED"/>
    <property type="match status" value="1"/>
</dbReference>
<proteinExistence type="predicted"/>
<reference evidence="2" key="2">
    <citation type="submission" date="2015-02" db="UniProtKB">
        <authorList>
            <consortium name="EnsemblMetazoa"/>
        </authorList>
    </citation>
    <scope>IDENTIFICATION</scope>
</reference>